<dbReference type="HOGENOM" id="CLU_042155_0_0_4"/>
<dbReference type="Proteomes" id="UP000001812">
    <property type="component" value="Chromosome II"/>
</dbReference>
<accession>A0A0E1VWW9</accession>
<feature type="transmembrane region" description="Helical" evidence="1">
    <location>
        <begin position="172"/>
        <end position="192"/>
    </location>
</feature>
<feature type="transmembrane region" description="Helical" evidence="1">
    <location>
        <begin position="372"/>
        <end position="395"/>
    </location>
</feature>
<name>A0A0E1VWW9_BURPE</name>
<feature type="transmembrane region" description="Helical" evidence="1">
    <location>
        <begin position="12"/>
        <end position="36"/>
    </location>
</feature>
<sequence>MDASLRSRWRAVHRGAGALFGIVLFVILFTGTWSLAQESMQGWWRPPSLAVAGPPLPLERLAARAASLGFALRDARIVLPQPNDPAIRFCTARHACLLALNPATGEPLAHAARAALLVTLHRTMFTGFPGRIFVSLWGVVLLVLIAAGLVLHRRRWPDAARVRRDRGARIACFDLHGWIGLWGAPWLVLFAFTGALSGLGALGTVSLAPAAFPGQPQRVFAQLMGAPPPAAAGRPWSRAPDLDALLRRDAARAPAFRAEVLALHHWGDANASVEIAGTAAGLPSTALFERHLYRAADGQWLADATSRGRGVWLRAFIAVQPLHVARYGWAGTAGGGLRALHFLMGVAACVLCATGLLLWIERRHAHGDARARALAALGAGVCGGLVLAGGVLLFAGRVLPPGARADTALAALFWSTWLGSALLAARVRDRAALARGLMGAAGAAYLLAGAAHLSIALLEAGTPVYGHVDAALAGLGALLLRAARRGRRVATLSAGVPPPHSELL</sequence>
<keyword evidence="1" id="KW-0472">Membrane</keyword>
<feature type="transmembrane region" description="Helical" evidence="1">
    <location>
        <begin position="437"/>
        <end position="458"/>
    </location>
</feature>
<feature type="transmembrane region" description="Helical" evidence="1">
    <location>
        <begin position="407"/>
        <end position="425"/>
    </location>
</feature>
<gene>
    <name evidence="2" type="ORF">BURPS1710A_A3296</name>
</gene>
<evidence type="ECO:0000313" key="2">
    <source>
        <dbReference type="EMBL" id="EET04664.1"/>
    </source>
</evidence>
<reference evidence="2" key="1">
    <citation type="submission" date="2009-05" db="EMBL/GenBank/DDBJ databases">
        <authorList>
            <person name="Harkins D.M."/>
            <person name="DeShazer D."/>
            <person name="Woods D.E."/>
            <person name="Brinkac L.M."/>
            <person name="Brown K.A."/>
            <person name="Hung G.C."/>
            <person name="Tuanyok A."/>
            <person name="Zhang B."/>
            <person name="Nierman W.C."/>
        </authorList>
    </citation>
    <scope>NUCLEOTIDE SEQUENCE [LARGE SCALE GENOMIC DNA]</scope>
    <source>
        <strain evidence="2">1710a</strain>
    </source>
</reference>
<dbReference type="EMBL" id="CM000833">
    <property type="protein sequence ID" value="EET04664.1"/>
    <property type="molecule type" value="Genomic_DNA"/>
</dbReference>
<feature type="transmembrane region" description="Helical" evidence="1">
    <location>
        <begin position="464"/>
        <end position="483"/>
    </location>
</feature>
<dbReference type="GeneID" id="93062716"/>
<organism evidence="2">
    <name type="scientific">Burkholderia pseudomallei 1710a</name>
    <dbReference type="NCBI Taxonomy" id="320371"/>
    <lineage>
        <taxon>Bacteria</taxon>
        <taxon>Pseudomonadati</taxon>
        <taxon>Pseudomonadota</taxon>
        <taxon>Betaproteobacteria</taxon>
        <taxon>Burkholderiales</taxon>
        <taxon>Burkholderiaceae</taxon>
        <taxon>Burkholderia</taxon>
        <taxon>pseudomallei group</taxon>
    </lineage>
</organism>
<keyword evidence="1" id="KW-1133">Transmembrane helix</keyword>
<feature type="transmembrane region" description="Helical" evidence="1">
    <location>
        <begin position="132"/>
        <end position="151"/>
    </location>
</feature>
<keyword evidence="1" id="KW-0812">Transmembrane</keyword>
<dbReference type="Pfam" id="PF03929">
    <property type="entry name" value="PepSY_TM"/>
    <property type="match status" value="1"/>
</dbReference>
<feature type="transmembrane region" description="Helical" evidence="1">
    <location>
        <begin position="339"/>
        <end position="360"/>
    </location>
</feature>
<dbReference type="RefSeq" id="WP_004530089.1">
    <property type="nucleotide sequence ID" value="NZ_CM000833.1"/>
</dbReference>
<dbReference type="InterPro" id="IPR005625">
    <property type="entry name" value="PepSY-ass_TM"/>
</dbReference>
<protein>
    <submittedName>
        <fullName evidence="2">Putative membrane protein</fullName>
    </submittedName>
</protein>
<dbReference type="AlphaFoldDB" id="A0A0E1VWW9"/>
<evidence type="ECO:0000256" key="1">
    <source>
        <dbReference type="SAM" id="Phobius"/>
    </source>
</evidence>
<proteinExistence type="predicted"/>
<dbReference type="PANTHER" id="PTHR34219:SF4">
    <property type="entry name" value="PEPSY DOMAIN-CONTAINING PROTEIN"/>
    <property type="match status" value="1"/>
</dbReference>
<dbReference type="PANTHER" id="PTHR34219">
    <property type="entry name" value="IRON-REGULATED INNER MEMBRANE PROTEIN-RELATED"/>
    <property type="match status" value="1"/>
</dbReference>